<dbReference type="Proteomes" id="UP000811899">
    <property type="component" value="Unassembled WGS sequence"/>
</dbReference>
<keyword evidence="5 9" id="KW-0067">ATP-binding</keyword>
<feature type="site" description="Important for beta-aspartyl-AMP intermediate formation" evidence="10">
    <location>
        <position position="362"/>
    </location>
</feature>
<evidence type="ECO:0000256" key="5">
    <source>
        <dbReference type="ARBA" id="ARBA00022840"/>
    </source>
</evidence>
<dbReference type="InterPro" id="IPR029055">
    <property type="entry name" value="Ntn_hydrolases_N"/>
</dbReference>
<feature type="domain" description="Glutamine amidotransferase type-2" evidence="11">
    <location>
        <begin position="2"/>
        <end position="213"/>
    </location>
</feature>
<dbReference type="Gene3D" id="3.60.20.10">
    <property type="entry name" value="Glutamine Phosphoribosylpyrophosphate, subunit 1, domain 1"/>
    <property type="match status" value="1"/>
</dbReference>
<sequence length="626" mass="71863">MCGIAGLIYTDQARFVDPSVIEAMCTAIHHRGPDEWGMWLEGAVGIGMKRLQIIDLAGGHQPMANQDATIHIVFNGEIYNYRELRADLEKRGYRFATNSDTESILHLYEEYGQECVTHLRGMFAFAIWDSKKYRLFMARDRLGKKPLHYLYDREKIVFGSEIKSILRFPSLKPEVNSSSIANYIAYGYSPDPDTLFRGINKLPPGHRLTWESGRISIDSYWDIEYQPDYSLSQQQVFEETERLLEESIKIRLVSDVPLGAFLSGGIDSSLVVALMARNMGAPVKTFSIGFDEKKYNELPYARMVAEQYGTDHHEEIVRPDAEEVIPHLIKMFDEPFADSSAIPTYYVSRLARQHVTVALSGDGGDEMFGGYDRYLDSKLSVFADKMPLPIRKAIMGTSVRYLPESFPGINTLRYLAADLDERYIAKMTKGVSWIHGKLFSPELIAQVGTSDPSGPLRMLLPRVKMHDTVTRRQYLDCKTYLPGDIMTKVDRASMSVSLEARAPMLDHLFVEFAFRVPVQYKVSGRTTKYMLKQLAYKLLPHDIVDRPKMGFAMPVAQWINREWKEMSEDLVIGTRALQRGNFNPGYLKNMVEEHRRGRRDHSYIIWTLMVLEMWYRELIDGKLRND</sequence>
<dbReference type="RefSeq" id="WP_214169517.1">
    <property type="nucleotide sequence ID" value="NZ_JAHCVJ010000001.1"/>
</dbReference>
<evidence type="ECO:0000256" key="7">
    <source>
        <dbReference type="ARBA" id="ARBA00048741"/>
    </source>
</evidence>
<dbReference type="AlphaFoldDB" id="A0AAW4KVZ3"/>
<dbReference type="GO" id="GO:0006529">
    <property type="term" value="P:asparagine biosynthetic process"/>
    <property type="evidence" value="ECO:0007669"/>
    <property type="project" value="UniProtKB-KW"/>
</dbReference>
<dbReference type="Gene3D" id="3.40.50.620">
    <property type="entry name" value="HUPs"/>
    <property type="match status" value="1"/>
</dbReference>
<feature type="binding site" evidence="9">
    <location>
        <position position="288"/>
    </location>
    <ligand>
        <name>ATP</name>
        <dbReference type="ChEBI" id="CHEBI:30616"/>
    </ligand>
</feature>
<evidence type="ECO:0000313" key="12">
    <source>
        <dbReference type="EMBL" id="MBT0662716.1"/>
    </source>
</evidence>
<dbReference type="InterPro" id="IPR014729">
    <property type="entry name" value="Rossmann-like_a/b/a_fold"/>
</dbReference>
<comment type="catalytic activity">
    <reaction evidence="7">
        <text>L-aspartate + L-glutamine + ATP + H2O = L-asparagine + L-glutamate + AMP + diphosphate + H(+)</text>
        <dbReference type="Rhea" id="RHEA:12228"/>
        <dbReference type="ChEBI" id="CHEBI:15377"/>
        <dbReference type="ChEBI" id="CHEBI:15378"/>
        <dbReference type="ChEBI" id="CHEBI:29985"/>
        <dbReference type="ChEBI" id="CHEBI:29991"/>
        <dbReference type="ChEBI" id="CHEBI:30616"/>
        <dbReference type="ChEBI" id="CHEBI:33019"/>
        <dbReference type="ChEBI" id="CHEBI:58048"/>
        <dbReference type="ChEBI" id="CHEBI:58359"/>
        <dbReference type="ChEBI" id="CHEBI:456215"/>
        <dbReference type="EC" id="6.3.5.4"/>
    </reaction>
</comment>
<dbReference type="CDD" id="cd00712">
    <property type="entry name" value="AsnB"/>
    <property type="match status" value="1"/>
</dbReference>
<evidence type="ECO:0000256" key="3">
    <source>
        <dbReference type="ARBA" id="ARBA00012737"/>
    </source>
</evidence>
<evidence type="ECO:0000256" key="4">
    <source>
        <dbReference type="ARBA" id="ARBA00022741"/>
    </source>
</evidence>
<dbReference type="GO" id="GO:0005524">
    <property type="term" value="F:ATP binding"/>
    <property type="evidence" value="ECO:0007669"/>
    <property type="project" value="UniProtKB-KW"/>
</dbReference>
<dbReference type="GO" id="GO:0005829">
    <property type="term" value="C:cytosol"/>
    <property type="evidence" value="ECO:0007669"/>
    <property type="project" value="TreeGrafter"/>
</dbReference>
<evidence type="ECO:0000256" key="8">
    <source>
        <dbReference type="PIRSR" id="PIRSR001589-1"/>
    </source>
</evidence>
<reference evidence="12 13" key="1">
    <citation type="submission" date="2021-05" db="EMBL/GenBank/DDBJ databases">
        <title>The draft genome of Geobacter pelophilus DSM 12255.</title>
        <authorList>
            <person name="Xu Z."/>
            <person name="Masuda Y."/>
            <person name="Itoh H."/>
            <person name="Senoo K."/>
        </authorList>
    </citation>
    <scope>NUCLEOTIDE SEQUENCE [LARGE SCALE GENOMIC DNA]</scope>
    <source>
        <strain evidence="12 13">DSM 12255</strain>
    </source>
</reference>
<dbReference type="PIRSF" id="PIRSF001589">
    <property type="entry name" value="Asn_synthetase_glu-h"/>
    <property type="match status" value="1"/>
</dbReference>
<dbReference type="PROSITE" id="PS51278">
    <property type="entry name" value="GATASE_TYPE_2"/>
    <property type="match status" value="1"/>
</dbReference>
<protein>
    <recommendedName>
        <fullName evidence="3">asparagine synthase (glutamine-hydrolyzing)</fullName>
        <ecNumber evidence="3">6.3.5.4</ecNumber>
    </recommendedName>
</protein>
<organism evidence="12 13">
    <name type="scientific">Geoanaerobacter pelophilus</name>
    <dbReference type="NCBI Taxonomy" id="60036"/>
    <lineage>
        <taxon>Bacteria</taxon>
        <taxon>Pseudomonadati</taxon>
        <taxon>Thermodesulfobacteriota</taxon>
        <taxon>Desulfuromonadia</taxon>
        <taxon>Geobacterales</taxon>
        <taxon>Geobacteraceae</taxon>
        <taxon>Geoanaerobacter</taxon>
    </lineage>
</organism>
<keyword evidence="13" id="KW-1185">Reference proteome</keyword>
<dbReference type="GO" id="GO:0004066">
    <property type="term" value="F:asparagine synthase (glutamine-hydrolyzing) activity"/>
    <property type="evidence" value="ECO:0007669"/>
    <property type="project" value="UniProtKB-EC"/>
</dbReference>
<dbReference type="CDD" id="cd01991">
    <property type="entry name" value="Asn_synthase_B_C"/>
    <property type="match status" value="1"/>
</dbReference>
<evidence type="ECO:0000256" key="6">
    <source>
        <dbReference type="ARBA" id="ARBA00022962"/>
    </source>
</evidence>
<name>A0AAW4KVZ3_9BACT</name>
<evidence type="ECO:0000256" key="9">
    <source>
        <dbReference type="PIRSR" id="PIRSR001589-2"/>
    </source>
</evidence>
<dbReference type="Pfam" id="PF00733">
    <property type="entry name" value="Asn_synthase"/>
    <property type="match status" value="1"/>
</dbReference>
<dbReference type="SUPFAM" id="SSF52402">
    <property type="entry name" value="Adenine nucleotide alpha hydrolases-like"/>
    <property type="match status" value="1"/>
</dbReference>
<dbReference type="PANTHER" id="PTHR43284:SF1">
    <property type="entry name" value="ASPARAGINE SYNTHETASE"/>
    <property type="match status" value="1"/>
</dbReference>
<evidence type="ECO:0000256" key="1">
    <source>
        <dbReference type="ARBA" id="ARBA00005187"/>
    </source>
</evidence>
<accession>A0AAW4KVZ3</accession>
<dbReference type="InterPro" id="IPR033738">
    <property type="entry name" value="AsnB_N"/>
</dbReference>
<evidence type="ECO:0000256" key="10">
    <source>
        <dbReference type="PIRSR" id="PIRSR001589-3"/>
    </source>
</evidence>
<evidence type="ECO:0000256" key="2">
    <source>
        <dbReference type="ARBA" id="ARBA00005752"/>
    </source>
</evidence>
<dbReference type="PANTHER" id="PTHR43284">
    <property type="entry name" value="ASPARAGINE SYNTHETASE (GLUTAMINE-HYDROLYZING)"/>
    <property type="match status" value="1"/>
</dbReference>
<dbReference type="EC" id="6.3.5.4" evidence="3"/>
<dbReference type="SUPFAM" id="SSF56235">
    <property type="entry name" value="N-terminal nucleophile aminohydrolases (Ntn hydrolases)"/>
    <property type="match status" value="1"/>
</dbReference>
<feature type="binding site" evidence="9">
    <location>
        <begin position="360"/>
        <end position="361"/>
    </location>
    <ligand>
        <name>ATP</name>
        <dbReference type="ChEBI" id="CHEBI:30616"/>
    </ligand>
</feature>
<feature type="active site" description="For GATase activity" evidence="8">
    <location>
        <position position="2"/>
    </location>
</feature>
<dbReference type="EMBL" id="JAHCVJ010000001">
    <property type="protein sequence ID" value="MBT0662716.1"/>
    <property type="molecule type" value="Genomic_DNA"/>
</dbReference>
<dbReference type="InterPro" id="IPR006426">
    <property type="entry name" value="Asn_synth_AEB"/>
</dbReference>
<comment type="caution">
    <text evidence="12">The sequence shown here is derived from an EMBL/GenBank/DDBJ whole genome shotgun (WGS) entry which is preliminary data.</text>
</comment>
<keyword evidence="8" id="KW-0061">Asparagine biosynthesis</keyword>
<evidence type="ECO:0000313" key="13">
    <source>
        <dbReference type="Proteomes" id="UP000811899"/>
    </source>
</evidence>
<comment type="pathway">
    <text evidence="1">Amino-acid biosynthesis; L-asparagine biosynthesis; L-asparagine from L-aspartate (L-Gln route): step 1/1.</text>
</comment>
<feature type="binding site" evidence="9">
    <location>
        <position position="100"/>
    </location>
    <ligand>
        <name>L-glutamine</name>
        <dbReference type="ChEBI" id="CHEBI:58359"/>
    </ligand>
</feature>
<keyword evidence="12" id="KW-0436">Ligase</keyword>
<keyword evidence="4 9" id="KW-0547">Nucleotide-binding</keyword>
<proteinExistence type="inferred from homology"/>
<dbReference type="NCBIfam" id="TIGR01536">
    <property type="entry name" value="asn_synth_AEB"/>
    <property type="match status" value="1"/>
</dbReference>
<dbReference type="InterPro" id="IPR001962">
    <property type="entry name" value="Asn_synthase"/>
</dbReference>
<dbReference type="InterPro" id="IPR017932">
    <property type="entry name" value="GATase_2_dom"/>
</dbReference>
<keyword evidence="8" id="KW-0028">Amino-acid biosynthesis</keyword>
<dbReference type="Pfam" id="PF13537">
    <property type="entry name" value="GATase_7"/>
    <property type="match status" value="1"/>
</dbReference>
<evidence type="ECO:0000259" key="11">
    <source>
        <dbReference type="PROSITE" id="PS51278"/>
    </source>
</evidence>
<keyword evidence="6 8" id="KW-0315">Glutamine amidotransferase</keyword>
<comment type="similarity">
    <text evidence="2">Belongs to the asparagine synthetase family.</text>
</comment>
<gene>
    <name evidence="12" type="primary">asnB</name>
    <name evidence="12" type="ORF">KI809_00230</name>
</gene>
<dbReference type="InterPro" id="IPR051786">
    <property type="entry name" value="ASN_synthetase/amidase"/>
</dbReference>